<dbReference type="InterPro" id="IPR012074">
    <property type="entry name" value="GAF_ANTAR"/>
</dbReference>
<dbReference type="Pfam" id="PF01590">
    <property type="entry name" value="GAF"/>
    <property type="match status" value="1"/>
</dbReference>
<dbReference type="AlphaFoldDB" id="A0A101S0H3"/>
<dbReference type="InterPro" id="IPR036388">
    <property type="entry name" value="WH-like_DNA-bd_sf"/>
</dbReference>
<evidence type="ECO:0000256" key="2">
    <source>
        <dbReference type="ARBA" id="ARBA00023163"/>
    </source>
</evidence>
<keyword evidence="2" id="KW-0804">Transcription</keyword>
<feature type="domain" description="ANTAR" evidence="4">
    <location>
        <begin position="168"/>
        <end position="223"/>
    </location>
</feature>
<evidence type="ECO:0000313" key="5">
    <source>
        <dbReference type="EMBL" id="KUN65149.1"/>
    </source>
</evidence>
<dbReference type="STRING" id="58343.AQJ46_28525"/>
<proteinExistence type="predicted"/>
<dbReference type="SMART" id="SM01012">
    <property type="entry name" value="ANTAR"/>
    <property type="match status" value="1"/>
</dbReference>
<evidence type="ECO:0000256" key="1">
    <source>
        <dbReference type="ARBA" id="ARBA00023015"/>
    </source>
</evidence>
<dbReference type="SUPFAM" id="SSF55781">
    <property type="entry name" value="GAF domain-like"/>
    <property type="match status" value="1"/>
</dbReference>
<gene>
    <name evidence="5" type="ORF">AQJ46_28525</name>
</gene>
<keyword evidence="1" id="KW-0805">Transcription regulation</keyword>
<comment type="caution">
    <text evidence="5">The sequence shown here is derived from an EMBL/GenBank/DDBJ whole genome shotgun (WGS) entry which is preliminary data.</text>
</comment>
<evidence type="ECO:0000259" key="4">
    <source>
        <dbReference type="SMART" id="SM01012"/>
    </source>
</evidence>
<dbReference type="EMBL" id="LMWU01000028">
    <property type="protein sequence ID" value="KUN65149.1"/>
    <property type="molecule type" value="Genomic_DNA"/>
</dbReference>
<dbReference type="InterPro" id="IPR005561">
    <property type="entry name" value="ANTAR"/>
</dbReference>
<evidence type="ECO:0008006" key="7">
    <source>
        <dbReference type="Google" id="ProtNLM"/>
    </source>
</evidence>
<dbReference type="Gene3D" id="1.10.10.10">
    <property type="entry name" value="Winged helix-like DNA-binding domain superfamily/Winged helix DNA-binding domain"/>
    <property type="match status" value="1"/>
</dbReference>
<dbReference type="Gene3D" id="3.30.450.40">
    <property type="match status" value="1"/>
</dbReference>
<evidence type="ECO:0000259" key="3">
    <source>
        <dbReference type="SMART" id="SM00065"/>
    </source>
</evidence>
<accession>A0A101S0H3</accession>
<reference evidence="5 6" key="1">
    <citation type="submission" date="2015-10" db="EMBL/GenBank/DDBJ databases">
        <title>Draft genome sequence of Streptomyces canus DSM 40017, type strain for the species Streptomyces canus.</title>
        <authorList>
            <person name="Ruckert C."/>
            <person name="Winkler A."/>
            <person name="Kalinowski J."/>
            <person name="Kampfer P."/>
            <person name="Glaeser S."/>
        </authorList>
    </citation>
    <scope>NUCLEOTIDE SEQUENCE [LARGE SCALE GENOMIC DNA]</scope>
    <source>
        <strain evidence="5 6">DSM 40017</strain>
    </source>
</reference>
<feature type="domain" description="GAF" evidence="3">
    <location>
        <begin position="15"/>
        <end position="164"/>
    </location>
</feature>
<sequence length="232" mass="24494">MRISDVIAEGVRGADPAEIPGKLCVAAVRLLAVAGASVSLRSDGMPIQLSASGPRAERLSELQATLGDGPCTSAAKTGATVLAADLTSGRDADRWPVFAQQATAAGIRAVYSMPLGNDTVCVGTLDLYRDVPGELTRQELRIAELVASVMTLALTALPREQENGPEGDDLWLSGLAKAHDEVYQAVGMIMVQLGVDSDEALARLRADAFADSRTALEVAHDVVWHLKRFESD</sequence>
<dbReference type="GO" id="GO:0003723">
    <property type="term" value="F:RNA binding"/>
    <property type="evidence" value="ECO:0007669"/>
    <property type="project" value="InterPro"/>
</dbReference>
<dbReference type="InterPro" id="IPR029016">
    <property type="entry name" value="GAF-like_dom_sf"/>
</dbReference>
<dbReference type="Pfam" id="PF03861">
    <property type="entry name" value="ANTAR"/>
    <property type="match status" value="1"/>
</dbReference>
<dbReference type="InterPro" id="IPR003018">
    <property type="entry name" value="GAF"/>
</dbReference>
<evidence type="ECO:0000313" key="6">
    <source>
        <dbReference type="Proteomes" id="UP000053669"/>
    </source>
</evidence>
<dbReference type="Proteomes" id="UP000053669">
    <property type="component" value="Unassembled WGS sequence"/>
</dbReference>
<organism evidence="5 6">
    <name type="scientific">Streptomyces canus</name>
    <dbReference type="NCBI Taxonomy" id="58343"/>
    <lineage>
        <taxon>Bacteria</taxon>
        <taxon>Bacillati</taxon>
        <taxon>Actinomycetota</taxon>
        <taxon>Actinomycetes</taxon>
        <taxon>Kitasatosporales</taxon>
        <taxon>Streptomycetaceae</taxon>
        <taxon>Streptomyces</taxon>
        <taxon>Streptomyces aurantiacus group</taxon>
    </lineage>
</organism>
<name>A0A101S0H3_9ACTN</name>
<dbReference type="SMART" id="SM00065">
    <property type="entry name" value="GAF"/>
    <property type="match status" value="1"/>
</dbReference>
<dbReference type="PIRSF" id="PIRSF036625">
    <property type="entry name" value="GAF_ANTAR"/>
    <property type="match status" value="1"/>
</dbReference>
<protein>
    <recommendedName>
        <fullName evidence="7">Diguanylate cyclase</fullName>
    </recommendedName>
</protein>